<gene>
    <name evidence="2" type="ORF">H8K52_12715</name>
</gene>
<reference evidence="2 3" key="1">
    <citation type="submission" date="2020-08" db="EMBL/GenBank/DDBJ databases">
        <title>Novel species isolated from subtropical streams in China.</title>
        <authorList>
            <person name="Lu H."/>
        </authorList>
    </citation>
    <scope>NUCLEOTIDE SEQUENCE [LARGE SCALE GENOMIC DNA]</scope>
    <source>
        <strain evidence="2 3">KACC 16656</strain>
    </source>
</reference>
<dbReference type="Proteomes" id="UP000648257">
    <property type="component" value="Unassembled WGS sequence"/>
</dbReference>
<feature type="domain" description="BIG2" evidence="1">
    <location>
        <begin position="48"/>
        <end position="123"/>
    </location>
</feature>
<feature type="domain" description="BIG2" evidence="1">
    <location>
        <begin position="549"/>
        <end position="629"/>
    </location>
</feature>
<dbReference type="SMART" id="SM00635">
    <property type="entry name" value="BID_2"/>
    <property type="match status" value="5"/>
</dbReference>
<evidence type="ECO:0000313" key="2">
    <source>
        <dbReference type="EMBL" id="MBC3808207.1"/>
    </source>
</evidence>
<name>A0ABR6X5L4_9BURK</name>
<organism evidence="2 3">
    <name type="scientific">Undibacterium seohonense</name>
    <dbReference type="NCBI Taxonomy" id="1344950"/>
    <lineage>
        <taxon>Bacteria</taxon>
        <taxon>Pseudomonadati</taxon>
        <taxon>Pseudomonadota</taxon>
        <taxon>Betaproteobacteria</taxon>
        <taxon>Burkholderiales</taxon>
        <taxon>Oxalobacteraceae</taxon>
        <taxon>Undibacterium</taxon>
    </lineage>
</organism>
<accession>A0ABR6X5L4</accession>
<protein>
    <recommendedName>
        <fullName evidence="1">BIG2 domain-containing protein</fullName>
    </recommendedName>
</protein>
<comment type="caution">
    <text evidence="2">The sequence shown here is derived from an EMBL/GenBank/DDBJ whole genome shotgun (WGS) entry which is preliminary data.</text>
</comment>
<evidence type="ECO:0000313" key="3">
    <source>
        <dbReference type="Proteomes" id="UP000648257"/>
    </source>
</evidence>
<feature type="domain" description="BIG2" evidence="1">
    <location>
        <begin position="213"/>
        <end position="289"/>
    </location>
</feature>
<feature type="domain" description="BIG2" evidence="1">
    <location>
        <begin position="468"/>
        <end position="543"/>
    </location>
</feature>
<dbReference type="EMBL" id="JACOFW010000014">
    <property type="protein sequence ID" value="MBC3808207.1"/>
    <property type="molecule type" value="Genomic_DNA"/>
</dbReference>
<feature type="domain" description="BIG2" evidence="1">
    <location>
        <begin position="292"/>
        <end position="373"/>
    </location>
</feature>
<proteinExistence type="predicted"/>
<keyword evidence="3" id="KW-1185">Reference proteome</keyword>
<dbReference type="RefSeq" id="WP_186923285.1">
    <property type="nucleotide sequence ID" value="NZ_JACOFW010000014.1"/>
</dbReference>
<sequence length="833" mass="82568">MATEIICNPMAKFSRVMQSASVCLCLILMILGLSGCGGGAGTVGTPTGRALYTTAPGSINLAVGASVNYDIGGGTATYKASSSSVNVLSVEVKGTVLSLKGLQNGTAQVVISDATGTQLGLNVTVGDGGGSVSLFVTAPKDLTLAAGLSGSYTIAGGKPGYFVSSSNPSVAAVGINGNSFIISGIKSGVAQIIVLDSKGDAVSLNVTVGNGSAAMPLFVSAAGTISLKVAETQDYIVSGGVGPYLASSNNQSVATVTLSGNAVSVKGISKGSAQITLFDASGASVSTTVVVDPTGIATPFYLAAPSSVTMAIGAKSTYSLGGGTAPYIVSSSNTTVANASLNALSNAVTVDALREGEAQILVFDATGTKVSIELTVGSGNANPTPLYTTAGTGVIMPKAASNTYIIGGGKSPYTVTSSNTRVATVSMGASSTTFSVTSVAVGSAAVSVFDATGNSVNFSVTVSASDSNINLFTTAGDVLTLPIGVSDSYVIGGGSAPYIVSSSNVGVARATVNGSRLEITPISAGSASITVFDSSGASVTINVTVTNTNSTPIDVQPNGASGKVGNILQFLLSAGKPPYAITVNNPGIATVSPLTVNASGGSFNATLLNEGITTVTIIDALGQLKAITLTVSPGTPSLVNVQPDGAGGNVGDALQFLISSGTPPYTITVNNPSIASVTPSPVPTNGGSFTANLLNVGSTVVTITDALGQIKAFSLTASQINTSLRLSPNPFLIGEDSTATVNLNIFGGTPPYRAYTSDERLSRVSVVGSVLSVAPGTNGDRCFTAIDTDGKRILFGTFDVTITVLDSLGAAATSIMTIKDNGRGDGVTPPFCN</sequence>
<dbReference type="InterPro" id="IPR003343">
    <property type="entry name" value="Big_2"/>
</dbReference>
<evidence type="ECO:0000259" key="1">
    <source>
        <dbReference type="SMART" id="SM00635"/>
    </source>
</evidence>